<dbReference type="AlphaFoldDB" id="A0A378NTL5"/>
<dbReference type="NCBIfam" id="TIGR00382">
    <property type="entry name" value="clpX"/>
    <property type="match status" value="1"/>
</dbReference>
<dbReference type="InterPro" id="IPR010603">
    <property type="entry name" value="Znf_CppX_C4"/>
</dbReference>
<dbReference type="Gene3D" id="1.10.8.60">
    <property type="match status" value="1"/>
</dbReference>
<reference evidence="8 9" key="1">
    <citation type="submission" date="2018-06" db="EMBL/GenBank/DDBJ databases">
        <authorList>
            <consortium name="Pathogen Informatics"/>
            <person name="Doyle S."/>
        </authorList>
    </citation>
    <scope>NUCLEOTIDE SEQUENCE [LARGE SCALE GENOMIC DNA]</scope>
    <source>
        <strain evidence="8 9">NCTC10571</strain>
    </source>
</reference>
<dbReference type="GO" id="GO:0046983">
    <property type="term" value="F:protein dimerization activity"/>
    <property type="evidence" value="ECO:0007669"/>
    <property type="project" value="InterPro"/>
</dbReference>
<evidence type="ECO:0000259" key="7">
    <source>
        <dbReference type="SMART" id="SM01086"/>
    </source>
</evidence>
<dbReference type="SMART" id="SM00994">
    <property type="entry name" value="zf-C4_ClpX"/>
    <property type="match status" value="1"/>
</dbReference>
<dbReference type="Pfam" id="PF10431">
    <property type="entry name" value="ClpB_D2-small"/>
    <property type="match status" value="1"/>
</dbReference>
<keyword evidence="8" id="KW-0378">Hydrolase</keyword>
<name>A0A378NTL5_9FIRM</name>
<keyword evidence="8" id="KW-0645">Protease</keyword>
<dbReference type="CDD" id="cd19497">
    <property type="entry name" value="RecA-like_ClpX"/>
    <property type="match status" value="1"/>
</dbReference>
<dbReference type="NCBIfam" id="NF003745">
    <property type="entry name" value="PRK05342.1"/>
    <property type="match status" value="1"/>
</dbReference>
<feature type="domain" description="AAA+ ATPase" evidence="5">
    <location>
        <begin position="115"/>
        <end position="336"/>
    </location>
</feature>
<dbReference type="GO" id="GO:0008270">
    <property type="term" value="F:zinc ion binding"/>
    <property type="evidence" value="ECO:0007669"/>
    <property type="project" value="InterPro"/>
</dbReference>
<evidence type="ECO:0000259" key="5">
    <source>
        <dbReference type="SMART" id="SM00382"/>
    </source>
</evidence>
<proteinExistence type="predicted"/>
<dbReference type="InterPro" id="IPR003593">
    <property type="entry name" value="AAA+_ATPase"/>
</dbReference>
<feature type="domain" description="Clp ATPase C-terminal" evidence="7">
    <location>
        <begin position="320"/>
        <end position="409"/>
    </location>
</feature>
<dbReference type="InterPro" id="IPR003959">
    <property type="entry name" value="ATPase_AAA_core"/>
</dbReference>
<dbReference type="Pfam" id="PF07724">
    <property type="entry name" value="AAA_2"/>
    <property type="match status" value="1"/>
</dbReference>
<dbReference type="GO" id="GO:0051603">
    <property type="term" value="P:proteolysis involved in protein catabolic process"/>
    <property type="evidence" value="ECO:0007669"/>
    <property type="project" value="TreeGrafter"/>
</dbReference>
<sequence length="413" mass="46048">MNKVNDKMQKCSFCGAMASENDDNVLIQSENENSFICIDCIDTISLKMQKFKKKKAAIMSKKNLELSSLTPKRIKQFLDDYIIGQEEAKKIISVAVYNHYKSISIKERDPEIELEKSNIIMLGPSGCGKTAVVKALSKMLNVPFAIADASTLTAAGYVGSDVEVVLQRLLSAADNNVEEAQKGIVYIDEIDKISRKGENLSTTADPGHEEVQQALLKIIEGSIVDVPQKGNRKHPQGENIKMDTSNILFIVGGAFEGIEKIVAKRQKKGKTKIGFGSELKDDEKTYNELVNNVKVEDLKKFGMIPELLGRLPIICTMKELDENALIKILTEPKNALIKQYKRLLQEDGVELNVSDLALKAIANRAKERKTGARSLRSILEEILNPTMFDLPEKEVNQITLDINNNDFVVNYNK</sequence>
<dbReference type="SUPFAM" id="SSF52540">
    <property type="entry name" value="P-loop containing nucleoside triphosphate hydrolases"/>
    <property type="match status" value="1"/>
</dbReference>
<keyword evidence="2" id="KW-0862">Zinc</keyword>
<keyword evidence="3 8" id="KW-0067">ATP-binding</keyword>
<evidence type="ECO:0000313" key="8">
    <source>
        <dbReference type="EMBL" id="STY71155.1"/>
    </source>
</evidence>
<dbReference type="SMART" id="SM01086">
    <property type="entry name" value="ClpB_D2-small"/>
    <property type="match status" value="1"/>
</dbReference>
<evidence type="ECO:0000259" key="6">
    <source>
        <dbReference type="SMART" id="SM00994"/>
    </source>
</evidence>
<dbReference type="RefSeq" id="WP_115151527.1">
    <property type="nucleotide sequence ID" value="NZ_UGPP01000001.1"/>
</dbReference>
<dbReference type="Gene3D" id="3.40.50.300">
    <property type="entry name" value="P-loop containing nucleotide triphosphate hydrolases"/>
    <property type="match status" value="1"/>
</dbReference>
<dbReference type="InterPro" id="IPR050052">
    <property type="entry name" value="ATP-dep_Clp_protease_ClpX"/>
</dbReference>
<evidence type="ECO:0000256" key="3">
    <source>
        <dbReference type="ARBA" id="ARBA00022840"/>
    </source>
</evidence>
<dbReference type="InterPro" id="IPR019489">
    <property type="entry name" value="Clp_ATPase_C"/>
</dbReference>
<dbReference type="GO" id="GO:0008233">
    <property type="term" value="F:peptidase activity"/>
    <property type="evidence" value="ECO:0007669"/>
    <property type="project" value="UniProtKB-KW"/>
</dbReference>
<dbReference type="PANTHER" id="PTHR48102:SF7">
    <property type="entry name" value="ATP-DEPENDENT CLP PROTEASE ATP-BINDING SUBUNIT CLPX-LIKE, MITOCHONDRIAL"/>
    <property type="match status" value="1"/>
</dbReference>
<accession>A0A378NTL5</accession>
<evidence type="ECO:0000313" key="9">
    <source>
        <dbReference type="Proteomes" id="UP000255234"/>
    </source>
</evidence>
<dbReference type="GO" id="GO:0016887">
    <property type="term" value="F:ATP hydrolysis activity"/>
    <property type="evidence" value="ECO:0007669"/>
    <property type="project" value="InterPro"/>
</dbReference>
<dbReference type="FunFam" id="1.10.8.60:FF:000002">
    <property type="entry name" value="ATP-dependent Clp protease ATP-binding subunit ClpX"/>
    <property type="match status" value="1"/>
</dbReference>
<evidence type="ECO:0000256" key="4">
    <source>
        <dbReference type="ARBA" id="ARBA00023186"/>
    </source>
</evidence>
<dbReference type="PANTHER" id="PTHR48102">
    <property type="entry name" value="ATP-DEPENDENT CLP PROTEASE ATP-BINDING SUBUNIT CLPX-LIKE, MITOCHONDRIAL-RELATED"/>
    <property type="match status" value="1"/>
</dbReference>
<evidence type="ECO:0000256" key="1">
    <source>
        <dbReference type="ARBA" id="ARBA00022741"/>
    </source>
</evidence>
<keyword evidence="4" id="KW-0143">Chaperone</keyword>
<organism evidence="8 9">
    <name type="scientific">Megamonas hypermegale</name>
    <dbReference type="NCBI Taxonomy" id="158847"/>
    <lineage>
        <taxon>Bacteria</taxon>
        <taxon>Bacillati</taxon>
        <taxon>Bacillota</taxon>
        <taxon>Negativicutes</taxon>
        <taxon>Selenomonadales</taxon>
        <taxon>Selenomonadaceae</taxon>
        <taxon>Megamonas</taxon>
    </lineage>
</organism>
<dbReference type="GO" id="GO:0005524">
    <property type="term" value="F:ATP binding"/>
    <property type="evidence" value="ECO:0007669"/>
    <property type="project" value="UniProtKB-KW"/>
</dbReference>
<evidence type="ECO:0000256" key="2">
    <source>
        <dbReference type="ARBA" id="ARBA00022833"/>
    </source>
</evidence>
<dbReference type="EMBL" id="UGPP01000001">
    <property type="protein sequence ID" value="STY71155.1"/>
    <property type="molecule type" value="Genomic_DNA"/>
</dbReference>
<dbReference type="SMART" id="SM00382">
    <property type="entry name" value="AAA"/>
    <property type="match status" value="1"/>
</dbReference>
<gene>
    <name evidence="8" type="primary">clpX_1</name>
    <name evidence="8" type="ORF">NCTC10571_01307</name>
</gene>
<dbReference type="Proteomes" id="UP000255234">
    <property type="component" value="Unassembled WGS sequence"/>
</dbReference>
<dbReference type="GO" id="GO:0140662">
    <property type="term" value="F:ATP-dependent protein folding chaperone"/>
    <property type="evidence" value="ECO:0007669"/>
    <property type="project" value="InterPro"/>
</dbReference>
<dbReference type="GO" id="GO:0051082">
    <property type="term" value="F:unfolded protein binding"/>
    <property type="evidence" value="ECO:0007669"/>
    <property type="project" value="InterPro"/>
</dbReference>
<dbReference type="InterPro" id="IPR004487">
    <property type="entry name" value="Clp_protease_ATP-bd_su_ClpX"/>
</dbReference>
<dbReference type="InterPro" id="IPR027417">
    <property type="entry name" value="P-loop_NTPase"/>
</dbReference>
<keyword evidence="1" id="KW-0547">Nucleotide-binding</keyword>
<protein>
    <submittedName>
        <fullName evidence="8">ATP-dependent Clp protease ATP-binding subunit ClpX</fullName>
    </submittedName>
</protein>
<feature type="domain" description="ATP-dependent Clp protease ATP-binding subunit ClpX zinc ribbon" evidence="6">
    <location>
        <begin position="8"/>
        <end position="51"/>
    </location>
</feature>